<dbReference type="InParanoid" id="A0A165AQJ8"/>
<evidence type="ECO:0000313" key="2">
    <source>
        <dbReference type="Proteomes" id="UP000076871"/>
    </source>
</evidence>
<name>A0A165AQJ8_9APHY</name>
<protein>
    <submittedName>
        <fullName evidence="1">Uncharacterized protein</fullName>
    </submittedName>
</protein>
<keyword evidence="2" id="KW-1185">Reference proteome</keyword>
<organism evidence="1 2">
    <name type="scientific">Laetiporus sulphureus 93-53</name>
    <dbReference type="NCBI Taxonomy" id="1314785"/>
    <lineage>
        <taxon>Eukaryota</taxon>
        <taxon>Fungi</taxon>
        <taxon>Dikarya</taxon>
        <taxon>Basidiomycota</taxon>
        <taxon>Agaricomycotina</taxon>
        <taxon>Agaricomycetes</taxon>
        <taxon>Polyporales</taxon>
        <taxon>Laetiporus</taxon>
    </lineage>
</organism>
<sequence>MNYFESHGGRPCGEAESPYVLITEYILDVIGAGATASSDINWYHMWRKSQEAQTLVQDLDAIHAEGQNSASYFLADLNNDSLQRTYGISFPDKQQPLNDAEGAWPFIRPSRR</sequence>
<proteinExistence type="predicted"/>
<dbReference type="STRING" id="1314785.A0A165AQJ8"/>
<dbReference type="EMBL" id="KV427870">
    <property type="protein sequence ID" value="KZS99456.1"/>
    <property type="molecule type" value="Genomic_DNA"/>
</dbReference>
<dbReference type="GeneID" id="63830729"/>
<gene>
    <name evidence="1" type="ORF">LAESUDRAFT_765513</name>
</gene>
<dbReference type="AlphaFoldDB" id="A0A165AQJ8"/>
<accession>A0A165AQJ8</accession>
<reference evidence="1 2" key="1">
    <citation type="journal article" date="2016" name="Mol. Biol. Evol.">
        <title>Comparative Genomics of Early-Diverging Mushroom-Forming Fungi Provides Insights into the Origins of Lignocellulose Decay Capabilities.</title>
        <authorList>
            <person name="Nagy L.G."/>
            <person name="Riley R."/>
            <person name="Tritt A."/>
            <person name="Adam C."/>
            <person name="Daum C."/>
            <person name="Floudas D."/>
            <person name="Sun H."/>
            <person name="Yadav J.S."/>
            <person name="Pangilinan J."/>
            <person name="Larsson K.H."/>
            <person name="Matsuura K."/>
            <person name="Barry K."/>
            <person name="Labutti K."/>
            <person name="Kuo R."/>
            <person name="Ohm R.A."/>
            <person name="Bhattacharya S.S."/>
            <person name="Shirouzu T."/>
            <person name="Yoshinaga Y."/>
            <person name="Martin F.M."/>
            <person name="Grigoriev I.V."/>
            <person name="Hibbett D.S."/>
        </authorList>
    </citation>
    <scope>NUCLEOTIDE SEQUENCE [LARGE SCALE GENOMIC DNA]</scope>
    <source>
        <strain evidence="1 2">93-53</strain>
    </source>
</reference>
<dbReference type="OrthoDB" id="245989at2759"/>
<dbReference type="Proteomes" id="UP000076871">
    <property type="component" value="Unassembled WGS sequence"/>
</dbReference>
<evidence type="ECO:0000313" key="1">
    <source>
        <dbReference type="EMBL" id="KZS99456.1"/>
    </source>
</evidence>
<dbReference type="RefSeq" id="XP_040757197.1">
    <property type="nucleotide sequence ID" value="XM_040913701.1"/>
</dbReference>